<keyword evidence="5 6" id="KW-0472">Membrane</keyword>
<dbReference type="KEGG" id="poz:I0K15_07245"/>
<keyword evidence="4 6" id="KW-1133">Transmembrane helix</keyword>
<gene>
    <name evidence="7" type="ORF">I0K15_07245</name>
</gene>
<dbReference type="Pfam" id="PF01594">
    <property type="entry name" value="AI-2E_transport"/>
    <property type="match status" value="1"/>
</dbReference>
<dbReference type="GO" id="GO:0055085">
    <property type="term" value="P:transmembrane transport"/>
    <property type="evidence" value="ECO:0007669"/>
    <property type="project" value="TreeGrafter"/>
</dbReference>
<keyword evidence="3 6" id="KW-0812">Transmembrane</keyword>
<feature type="transmembrane region" description="Helical" evidence="6">
    <location>
        <begin position="27"/>
        <end position="45"/>
    </location>
</feature>
<dbReference type="EMBL" id="CP064942">
    <property type="protein sequence ID" value="QPH55524.1"/>
    <property type="molecule type" value="Genomic_DNA"/>
</dbReference>
<comment type="subcellular location">
    <subcellularLocation>
        <location evidence="1">Membrane</location>
        <topology evidence="1">Multi-pass membrane protein</topology>
    </subcellularLocation>
</comment>
<dbReference type="PANTHER" id="PTHR21716">
    <property type="entry name" value="TRANSMEMBRANE PROTEIN"/>
    <property type="match status" value="1"/>
</dbReference>
<dbReference type="Proteomes" id="UP000594800">
    <property type="component" value="Chromosome"/>
</dbReference>
<dbReference type="AlphaFoldDB" id="A0A7S9LUJ6"/>
<evidence type="ECO:0000256" key="2">
    <source>
        <dbReference type="ARBA" id="ARBA00009773"/>
    </source>
</evidence>
<organism evidence="7 8">
    <name type="scientific">Pontivivens ytuae</name>
    <dbReference type="NCBI Taxonomy" id="2789856"/>
    <lineage>
        <taxon>Bacteria</taxon>
        <taxon>Pseudomonadati</taxon>
        <taxon>Pseudomonadota</taxon>
        <taxon>Alphaproteobacteria</taxon>
        <taxon>Rhodobacterales</taxon>
        <taxon>Paracoccaceae</taxon>
        <taxon>Pontivivens</taxon>
    </lineage>
</organism>
<reference evidence="7 8" key="1">
    <citation type="submission" date="2020-11" db="EMBL/GenBank/DDBJ databases">
        <title>Description of Pontivivens ytuae sp. nov. isolated from deep sea sediment of Mariana Trench.</title>
        <authorList>
            <person name="Wang Z."/>
            <person name="Sun Q.-L."/>
            <person name="Xu X.-D."/>
            <person name="Tang Y.-Z."/>
            <person name="Zhang J."/>
        </authorList>
    </citation>
    <scope>NUCLEOTIDE SEQUENCE [LARGE SCALE GENOMIC DNA]</scope>
    <source>
        <strain evidence="7 8">MT2928</strain>
    </source>
</reference>
<keyword evidence="8" id="KW-1185">Reference proteome</keyword>
<dbReference type="PANTHER" id="PTHR21716:SF16">
    <property type="entry name" value="BLL1467 PROTEIN"/>
    <property type="match status" value="1"/>
</dbReference>
<sequence length="368" mass="39927">MRDDQEHQGAFPQLPPIDATSSRAVDLGAKIAMMLMALIVLFIALEAAFVILAPMSLGIVLSLVLGPLAANLERRGLKPFIVAALLTLLTAVSLALIVAGIILPIRDWIARSPDIWYRLRELGALLEAQMAGIERAAEQVGEAIGGGAGGGEVGLRQQADPLTSVLPALKLAPMLIGQFLIFHVTIYFFIATRAEIRDYVLSFCLSRRARWRVARIFRDIERGISHYFATIAVINCGLGLVTAAICWAFGMPNPLVWGGLAAVLNFVPYLGPALMTAILFSVGLITFDPVLTAFLMAMSYVAANLFEGQFLTPSLVGRRLVLNPLLVFCALSFWLWLWGAAGAFLATPILLAGKVVLRHLTPQHVERF</sequence>
<feature type="transmembrane region" description="Helical" evidence="6">
    <location>
        <begin position="82"/>
        <end position="105"/>
    </location>
</feature>
<feature type="transmembrane region" description="Helical" evidence="6">
    <location>
        <begin position="325"/>
        <end position="351"/>
    </location>
</feature>
<comment type="similarity">
    <text evidence="2">Belongs to the autoinducer-2 exporter (AI-2E) (TC 2.A.86) family.</text>
</comment>
<protein>
    <submittedName>
        <fullName evidence="7">AI-2E family transporter</fullName>
    </submittedName>
</protein>
<feature type="transmembrane region" description="Helical" evidence="6">
    <location>
        <begin position="287"/>
        <end position="305"/>
    </location>
</feature>
<evidence type="ECO:0000256" key="1">
    <source>
        <dbReference type="ARBA" id="ARBA00004141"/>
    </source>
</evidence>
<evidence type="ECO:0000256" key="6">
    <source>
        <dbReference type="SAM" id="Phobius"/>
    </source>
</evidence>
<feature type="transmembrane region" description="Helical" evidence="6">
    <location>
        <begin position="227"/>
        <end position="250"/>
    </location>
</feature>
<evidence type="ECO:0000256" key="5">
    <source>
        <dbReference type="ARBA" id="ARBA00023136"/>
    </source>
</evidence>
<evidence type="ECO:0000313" key="7">
    <source>
        <dbReference type="EMBL" id="QPH55524.1"/>
    </source>
</evidence>
<dbReference type="RefSeq" id="WP_196104745.1">
    <property type="nucleotide sequence ID" value="NZ_CP064942.1"/>
</dbReference>
<feature type="transmembrane region" description="Helical" evidence="6">
    <location>
        <begin position="51"/>
        <end position="70"/>
    </location>
</feature>
<evidence type="ECO:0000256" key="3">
    <source>
        <dbReference type="ARBA" id="ARBA00022692"/>
    </source>
</evidence>
<feature type="transmembrane region" description="Helical" evidence="6">
    <location>
        <begin position="171"/>
        <end position="190"/>
    </location>
</feature>
<accession>A0A7S9LUJ6</accession>
<proteinExistence type="inferred from homology"/>
<name>A0A7S9LUJ6_9RHOB</name>
<dbReference type="InterPro" id="IPR002549">
    <property type="entry name" value="AI-2E-like"/>
</dbReference>
<dbReference type="GO" id="GO:0016020">
    <property type="term" value="C:membrane"/>
    <property type="evidence" value="ECO:0007669"/>
    <property type="project" value="UniProtKB-SubCell"/>
</dbReference>
<feature type="transmembrane region" description="Helical" evidence="6">
    <location>
        <begin position="256"/>
        <end position="280"/>
    </location>
</feature>
<evidence type="ECO:0000313" key="8">
    <source>
        <dbReference type="Proteomes" id="UP000594800"/>
    </source>
</evidence>
<evidence type="ECO:0000256" key="4">
    <source>
        <dbReference type="ARBA" id="ARBA00022989"/>
    </source>
</evidence>